<evidence type="ECO:0000256" key="1">
    <source>
        <dbReference type="ARBA" id="ARBA00022741"/>
    </source>
</evidence>
<evidence type="ECO:0000313" key="7">
    <source>
        <dbReference type="EMBL" id="MFC6093754.1"/>
    </source>
</evidence>
<evidence type="ECO:0000259" key="6">
    <source>
        <dbReference type="PROSITE" id="PS51194"/>
    </source>
</evidence>
<sequence length="780" mass="83490">MELPDLPIRPLLGDIAGALAAHGSLVLVAPPGTGKTTLVPLALEGRVVVAEPRRLAARAAAARMASLLGEPVGRTVGYSVRGDRRTSRDTRVEVVTSGLLVRRLQHDPELAGVGTVLLDECHERHLDADLLLALLLDARAGLRPDLRLLATSATVAADRLARLLGDAPVLRVEARAFPVEVSHEPPARGERVEAAVARATRRALSEVDGDVLAFLPGVAEIRRCAALLGDDVDVLPLHGRLAASAQDAALRPGGRRRVVLATAIAESSLTVPGVRAVVDSGLARVPRVDHRRGLAGLATVRVSAAVADQRAGRAGREAPGRVYRCWPAHEHGTLPRYPEPEIRTADLTRLALELACWGVPDGEGLGWWDAPPPGALDAGRSVLRALGALAGRGATDRGRRMADLGLHPRLAREVLDGADAVGARTAARVVALLDDDRASAGIELDVRDADPREARRLAALVRDDAGDPGRADGGDPALVVALAHPERLARRRAPGSPVYLMAGGTAVELPPGSRLADAEWLAVAVADREPGRAHGRVRLAARADEELALAAAPALVVEEDDVRWDGDVVANRVRRLGAIPLSSRPLRDPDAVRRALREGLRAEGVGLLRWDADGVRTRERMEFLHRVLGDPWPGVDDEALLEVVDLGDARRKADLQRISGEQVVRRLLPWPAAARFDELAPDRLEVPSGSRVRVDYSGPEPVLPVKVQEVFGWTDTPRLAGGRVPVVLHLLSPAGRPTAVTGDLASFWRTGYPRVRAELRGRYPKHRWPEDPMTAAPARR</sequence>
<dbReference type="SUPFAM" id="SSF52540">
    <property type="entry name" value="P-loop containing nucleoside triphosphate hydrolases"/>
    <property type="match status" value="1"/>
</dbReference>
<dbReference type="InterPro" id="IPR014001">
    <property type="entry name" value="Helicase_ATP-bd"/>
</dbReference>
<dbReference type="InterPro" id="IPR027417">
    <property type="entry name" value="P-loop_NTPase"/>
</dbReference>
<dbReference type="SMART" id="SM00490">
    <property type="entry name" value="HELICc"/>
    <property type="match status" value="1"/>
</dbReference>
<dbReference type="PROSITE" id="PS51192">
    <property type="entry name" value="HELICASE_ATP_BIND_1"/>
    <property type="match status" value="1"/>
</dbReference>
<dbReference type="NCBIfam" id="TIGR01970">
    <property type="entry name" value="DEAH_box_HrpB"/>
    <property type="match status" value="1"/>
</dbReference>
<organism evidence="7 8">
    <name type="scientific">Saccharothrix lopnurensis</name>
    <dbReference type="NCBI Taxonomy" id="1670621"/>
    <lineage>
        <taxon>Bacteria</taxon>
        <taxon>Bacillati</taxon>
        <taxon>Actinomycetota</taxon>
        <taxon>Actinomycetes</taxon>
        <taxon>Pseudonocardiales</taxon>
        <taxon>Pseudonocardiaceae</taxon>
        <taxon>Saccharothrix</taxon>
    </lineage>
</organism>
<keyword evidence="4" id="KW-0067">ATP-binding</keyword>
<dbReference type="SMART" id="SM00847">
    <property type="entry name" value="HA2"/>
    <property type="match status" value="1"/>
</dbReference>
<accession>A0ABW1PED0</accession>
<feature type="domain" description="Helicase ATP-binding" evidence="5">
    <location>
        <begin position="16"/>
        <end position="173"/>
    </location>
</feature>
<evidence type="ECO:0000313" key="8">
    <source>
        <dbReference type="Proteomes" id="UP001596220"/>
    </source>
</evidence>
<keyword evidence="2 7" id="KW-0378">Hydrolase</keyword>
<proteinExistence type="predicted"/>
<dbReference type="CDD" id="cd18791">
    <property type="entry name" value="SF2_C_RHA"/>
    <property type="match status" value="1"/>
</dbReference>
<evidence type="ECO:0000259" key="5">
    <source>
        <dbReference type="PROSITE" id="PS51192"/>
    </source>
</evidence>
<feature type="domain" description="Helicase C-terminal" evidence="6">
    <location>
        <begin position="199"/>
        <end position="358"/>
    </location>
</feature>
<dbReference type="InterPro" id="IPR007502">
    <property type="entry name" value="Helicase-assoc_dom"/>
</dbReference>
<dbReference type="Pfam" id="PF08482">
    <property type="entry name" value="HrpB_C"/>
    <property type="match status" value="1"/>
</dbReference>
<evidence type="ECO:0000256" key="4">
    <source>
        <dbReference type="ARBA" id="ARBA00022840"/>
    </source>
</evidence>
<dbReference type="GO" id="GO:0003724">
    <property type="term" value="F:RNA helicase activity"/>
    <property type="evidence" value="ECO:0007669"/>
    <property type="project" value="UniProtKB-EC"/>
</dbReference>
<dbReference type="Pfam" id="PF00270">
    <property type="entry name" value="DEAD"/>
    <property type="match status" value="1"/>
</dbReference>
<gene>
    <name evidence="7" type="primary">hrpB</name>
    <name evidence="7" type="ORF">ACFP3R_31175</name>
</gene>
<dbReference type="PROSITE" id="PS51194">
    <property type="entry name" value="HELICASE_CTER"/>
    <property type="match status" value="1"/>
</dbReference>
<name>A0ABW1PED0_9PSEU</name>
<keyword evidence="3 7" id="KW-0347">Helicase</keyword>
<dbReference type="RefSeq" id="WP_380641264.1">
    <property type="nucleotide sequence ID" value="NZ_JBHSQO010000049.1"/>
</dbReference>
<dbReference type="Pfam" id="PF00271">
    <property type="entry name" value="Helicase_C"/>
    <property type="match status" value="1"/>
</dbReference>
<keyword evidence="1" id="KW-0547">Nucleotide-binding</keyword>
<evidence type="ECO:0000256" key="3">
    <source>
        <dbReference type="ARBA" id="ARBA00022806"/>
    </source>
</evidence>
<comment type="caution">
    <text evidence="7">The sequence shown here is derived from an EMBL/GenBank/DDBJ whole genome shotgun (WGS) entry which is preliminary data.</text>
</comment>
<evidence type="ECO:0000256" key="2">
    <source>
        <dbReference type="ARBA" id="ARBA00022801"/>
    </source>
</evidence>
<dbReference type="InterPro" id="IPR011545">
    <property type="entry name" value="DEAD/DEAH_box_helicase_dom"/>
</dbReference>
<dbReference type="PANTHER" id="PTHR43519:SF1">
    <property type="entry name" value="ATP-DEPENDENT RNA HELICASE HRPB"/>
    <property type="match status" value="1"/>
</dbReference>
<dbReference type="EC" id="3.6.4.13" evidence="7"/>
<protein>
    <submittedName>
        <fullName evidence="7">ATP-dependent helicase HrpB</fullName>
        <ecNumber evidence="7">3.6.4.13</ecNumber>
    </submittedName>
</protein>
<dbReference type="InterPro" id="IPR001650">
    <property type="entry name" value="Helicase_C-like"/>
</dbReference>
<dbReference type="InterPro" id="IPR013689">
    <property type="entry name" value="RNA_helicase_ATP-dep_HrpB_C"/>
</dbReference>
<reference evidence="8" key="1">
    <citation type="journal article" date="2019" name="Int. J. Syst. Evol. Microbiol.">
        <title>The Global Catalogue of Microorganisms (GCM) 10K type strain sequencing project: providing services to taxonomists for standard genome sequencing and annotation.</title>
        <authorList>
            <consortium name="The Broad Institute Genomics Platform"/>
            <consortium name="The Broad Institute Genome Sequencing Center for Infectious Disease"/>
            <person name="Wu L."/>
            <person name="Ma J."/>
        </authorList>
    </citation>
    <scope>NUCLEOTIDE SEQUENCE [LARGE SCALE GENOMIC DNA]</scope>
    <source>
        <strain evidence="8">CGMCC 4.7246</strain>
    </source>
</reference>
<keyword evidence="8" id="KW-1185">Reference proteome</keyword>
<dbReference type="EMBL" id="JBHSQO010000049">
    <property type="protein sequence ID" value="MFC6093754.1"/>
    <property type="molecule type" value="Genomic_DNA"/>
</dbReference>
<dbReference type="InterPro" id="IPR010225">
    <property type="entry name" value="HrpB"/>
</dbReference>
<dbReference type="PANTHER" id="PTHR43519">
    <property type="entry name" value="ATP-DEPENDENT RNA HELICASE HRPB"/>
    <property type="match status" value="1"/>
</dbReference>
<dbReference type="Proteomes" id="UP001596220">
    <property type="component" value="Unassembled WGS sequence"/>
</dbReference>
<dbReference type="GO" id="GO:0016787">
    <property type="term" value="F:hydrolase activity"/>
    <property type="evidence" value="ECO:0007669"/>
    <property type="project" value="UniProtKB-KW"/>
</dbReference>
<dbReference type="Gene3D" id="1.20.120.1080">
    <property type="match status" value="1"/>
</dbReference>
<dbReference type="PIRSF" id="PIRSF005496">
    <property type="entry name" value="ATP_hel_hrpB"/>
    <property type="match status" value="1"/>
</dbReference>
<dbReference type="Gene3D" id="3.40.50.300">
    <property type="entry name" value="P-loop containing nucleotide triphosphate hydrolases"/>
    <property type="match status" value="2"/>
</dbReference>
<dbReference type="SMART" id="SM00487">
    <property type="entry name" value="DEXDc"/>
    <property type="match status" value="1"/>
</dbReference>